<proteinExistence type="inferred from homology"/>
<evidence type="ECO:0000259" key="8">
    <source>
        <dbReference type="Pfam" id="PF04290"/>
    </source>
</evidence>
<keyword evidence="2 7" id="KW-0813">Transport</keyword>
<accession>A0A2R8APS2</accession>
<dbReference type="Pfam" id="PF04290">
    <property type="entry name" value="DctQ"/>
    <property type="match status" value="1"/>
</dbReference>
<keyword evidence="3" id="KW-1003">Cell membrane</keyword>
<comment type="similarity">
    <text evidence="7">Belongs to the TRAP transporter small permease family.</text>
</comment>
<feature type="transmembrane region" description="Helical" evidence="7">
    <location>
        <begin position="74"/>
        <end position="92"/>
    </location>
</feature>
<keyword evidence="5 7" id="KW-1133">Transmembrane helix</keyword>
<comment type="subunit">
    <text evidence="7">The complex comprises the extracytoplasmic solute receptor protein and the two transmembrane proteins.</text>
</comment>
<name>A0A2R8APS2_9RHOB</name>
<keyword evidence="7" id="KW-0997">Cell inner membrane</keyword>
<evidence type="ECO:0000256" key="3">
    <source>
        <dbReference type="ARBA" id="ARBA00022475"/>
    </source>
</evidence>
<evidence type="ECO:0000256" key="2">
    <source>
        <dbReference type="ARBA" id="ARBA00022448"/>
    </source>
</evidence>
<reference evidence="10" key="1">
    <citation type="submission" date="2018-03" db="EMBL/GenBank/DDBJ databases">
        <authorList>
            <person name="Rodrigo-Torres L."/>
            <person name="Arahal R. D."/>
            <person name="Lucena T."/>
        </authorList>
    </citation>
    <scope>NUCLEOTIDE SEQUENCE [LARGE SCALE GENOMIC DNA]</scope>
    <source>
        <strain evidence="10">CECT 8871</strain>
    </source>
</reference>
<gene>
    <name evidence="9" type="ORF">PRI8871_00631</name>
</gene>
<dbReference type="GO" id="GO:0005886">
    <property type="term" value="C:plasma membrane"/>
    <property type="evidence" value="ECO:0007669"/>
    <property type="project" value="UniProtKB-SubCell"/>
</dbReference>
<feature type="transmembrane region" description="Helical" evidence="7">
    <location>
        <begin position="152"/>
        <end position="174"/>
    </location>
</feature>
<feature type="transmembrane region" description="Helical" evidence="7">
    <location>
        <begin position="12"/>
        <end position="33"/>
    </location>
</feature>
<evidence type="ECO:0000313" key="9">
    <source>
        <dbReference type="EMBL" id="SPF78042.1"/>
    </source>
</evidence>
<comment type="subcellular location">
    <subcellularLocation>
        <location evidence="7">Cell inner membrane</location>
        <topology evidence="7">Multi-pass membrane protein</topology>
    </subcellularLocation>
    <subcellularLocation>
        <location evidence="1">Cell membrane</location>
        <topology evidence="1">Multi-pass membrane protein</topology>
    </subcellularLocation>
</comment>
<evidence type="ECO:0000256" key="4">
    <source>
        <dbReference type="ARBA" id="ARBA00022692"/>
    </source>
</evidence>
<evidence type="ECO:0000256" key="5">
    <source>
        <dbReference type="ARBA" id="ARBA00022989"/>
    </source>
</evidence>
<feature type="transmembrane region" description="Helical" evidence="7">
    <location>
        <begin position="113"/>
        <end position="132"/>
    </location>
</feature>
<evidence type="ECO:0000256" key="1">
    <source>
        <dbReference type="ARBA" id="ARBA00004651"/>
    </source>
</evidence>
<keyword evidence="4 7" id="KW-0812">Transmembrane</keyword>
<dbReference type="GO" id="GO:0022857">
    <property type="term" value="F:transmembrane transporter activity"/>
    <property type="evidence" value="ECO:0007669"/>
    <property type="project" value="UniProtKB-UniRule"/>
</dbReference>
<evidence type="ECO:0000256" key="7">
    <source>
        <dbReference type="RuleBase" id="RU369079"/>
    </source>
</evidence>
<feature type="domain" description="Tripartite ATP-independent periplasmic transporters DctQ component" evidence="8">
    <location>
        <begin position="65"/>
        <end position="170"/>
    </location>
</feature>
<evidence type="ECO:0000313" key="10">
    <source>
        <dbReference type="Proteomes" id="UP000244904"/>
    </source>
</evidence>
<dbReference type="EMBL" id="OMOJ01000001">
    <property type="protein sequence ID" value="SPF78042.1"/>
    <property type="molecule type" value="Genomic_DNA"/>
</dbReference>
<protein>
    <recommendedName>
        <fullName evidence="7">TRAP transporter small permease protein</fullName>
    </recommendedName>
</protein>
<dbReference type="AlphaFoldDB" id="A0A2R8APS2"/>
<organism evidence="9 10">
    <name type="scientific">Pseudoprimorskyibacter insulae</name>
    <dbReference type="NCBI Taxonomy" id="1695997"/>
    <lineage>
        <taxon>Bacteria</taxon>
        <taxon>Pseudomonadati</taxon>
        <taxon>Pseudomonadota</taxon>
        <taxon>Alphaproteobacteria</taxon>
        <taxon>Rhodobacterales</taxon>
        <taxon>Paracoccaceae</taxon>
        <taxon>Pseudoprimorskyibacter</taxon>
    </lineage>
</organism>
<comment type="function">
    <text evidence="7">Part of the tripartite ATP-independent periplasmic (TRAP) transport system.</text>
</comment>
<keyword evidence="10" id="KW-1185">Reference proteome</keyword>
<sequence length="195" mass="20976">MILKFMDKMARTVAILGGLVLMALVVLTCVSVLGRGMNTFGHSDFLIGLSKSLADGLVASGVGPVNGDFELVEAGVAFTVFSFLPLAQLYGAHATVDVFTSTLPPRINRGLMAFWEILLSVTIILITVRLFAGLEDKLRYGETTFLLQFPIWWAYALSFGASVVASIVAVYCASARTIEFLTGRALMPYSEGASH</sequence>
<evidence type="ECO:0000256" key="6">
    <source>
        <dbReference type="ARBA" id="ARBA00023136"/>
    </source>
</evidence>
<dbReference type="InterPro" id="IPR055348">
    <property type="entry name" value="DctQ"/>
</dbReference>
<dbReference type="RefSeq" id="WP_245897755.1">
    <property type="nucleotide sequence ID" value="NZ_OMOJ01000001.1"/>
</dbReference>
<keyword evidence="6 7" id="KW-0472">Membrane</keyword>
<dbReference type="Proteomes" id="UP000244904">
    <property type="component" value="Unassembled WGS sequence"/>
</dbReference>